<evidence type="ECO:0000313" key="2">
    <source>
        <dbReference type="EMBL" id="MCD7451270.1"/>
    </source>
</evidence>
<gene>
    <name evidence="2" type="ORF">HAX54_010486</name>
</gene>
<dbReference type="Proteomes" id="UP000823775">
    <property type="component" value="Unassembled WGS sequence"/>
</dbReference>
<feature type="compositionally biased region" description="Polar residues" evidence="1">
    <location>
        <begin position="25"/>
        <end position="38"/>
    </location>
</feature>
<feature type="region of interest" description="Disordered" evidence="1">
    <location>
        <begin position="1"/>
        <end position="41"/>
    </location>
</feature>
<organism evidence="2 3">
    <name type="scientific">Datura stramonium</name>
    <name type="common">Jimsonweed</name>
    <name type="synonym">Common thornapple</name>
    <dbReference type="NCBI Taxonomy" id="4076"/>
    <lineage>
        <taxon>Eukaryota</taxon>
        <taxon>Viridiplantae</taxon>
        <taxon>Streptophyta</taxon>
        <taxon>Embryophyta</taxon>
        <taxon>Tracheophyta</taxon>
        <taxon>Spermatophyta</taxon>
        <taxon>Magnoliopsida</taxon>
        <taxon>eudicotyledons</taxon>
        <taxon>Gunneridae</taxon>
        <taxon>Pentapetalae</taxon>
        <taxon>asterids</taxon>
        <taxon>lamiids</taxon>
        <taxon>Solanales</taxon>
        <taxon>Solanaceae</taxon>
        <taxon>Solanoideae</taxon>
        <taxon>Datureae</taxon>
        <taxon>Datura</taxon>
    </lineage>
</organism>
<accession>A0ABS8RWT4</accession>
<feature type="non-terminal residue" evidence="2">
    <location>
        <position position="1"/>
    </location>
</feature>
<keyword evidence="3" id="KW-1185">Reference proteome</keyword>
<protein>
    <submittedName>
        <fullName evidence="2">Uncharacterized protein</fullName>
    </submittedName>
</protein>
<comment type="caution">
    <text evidence="2">The sequence shown here is derived from an EMBL/GenBank/DDBJ whole genome shotgun (WGS) entry which is preliminary data.</text>
</comment>
<reference evidence="2 3" key="1">
    <citation type="journal article" date="2021" name="BMC Genomics">
        <title>Datura genome reveals duplications of psychoactive alkaloid biosynthetic genes and high mutation rate following tissue culture.</title>
        <authorList>
            <person name="Rajewski A."/>
            <person name="Carter-House D."/>
            <person name="Stajich J."/>
            <person name="Litt A."/>
        </authorList>
    </citation>
    <scope>NUCLEOTIDE SEQUENCE [LARGE SCALE GENOMIC DNA]</scope>
    <source>
        <strain evidence="2">AR-01</strain>
    </source>
</reference>
<proteinExistence type="predicted"/>
<name>A0ABS8RWT4_DATST</name>
<evidence type="ECO:0000256" key="1">
    <source>
        <dbReference type="SAM" id="MobiDB-lite"/>
    </source>
</evidence>
<feature type="compositionally biased region" description="Basic and acidic residues" evidence="1">
    <location>
        <begin position="8"/>
        <end position="20"/>
    </location>
</feature>
<sequence length="58" mass="6729">KKTPQKSLRSDLRLIEENSRKRTLGPNNDSQNDSSNRPMSHCFGRCSVFERAVRNLPR</sequence>
<feature type="non-terminal residue" evidence="2">
    <location>
        <position position="58"/>
    </location>
</feature>
<dbReference type="EMBL" id="JACEIK010000158">
    <property type="protein sequence ID" value="MCD7451270.1"/>
    <property type="molecule type" value="Genomic_DNA"/>
</dbReference>
<evidence type="ECO:0000313" key="3">
    <source>
        <dbReference type="Proteomes" id="UP000823775"/>
    </source>
</evidence>